<evidence type="ECO:0000256" key="1">
    <source>
        <dbReference type="ARBA" id="ARBA00022552"/>
    </source>
</evidence>
<dbReference type="PANTHER" id="PTHR33603:SF1">
    <property type="entry name" value="RIBOSOMAL RNA LARGE SUBUNIT METHYLTRANSFERASE H"/>
    <property type="match status" value="1"/>
</dbReference>
<evidence type="ECO:0000256" key="5">
    <source>
        <dbReference type="ARBA" id="ARBA00038303"/>
    </source>
</evidence>
<dbReference type="PIRSF" id="PIRSF004505">
    <property type="entry name" value="MT_bac"/>
    <property type="match status" value="1"/>
</dbReference>
<dbReference type="GO" id="GO:0005737">
    <property type="term" value="C:cytoplasm"/>
    <property type="evidence" value="ECO:0007669"/>
    <property type="project" value="UniProtKB-SubCell"/>
</dbReference>
<comment type="subcellular location">
    <subcellularLocation>
        <location evidence="6">Cytoplasm</location>
    </subcellularLocation>
</comment>
<evidence type="ECO:0000313" key="8">
    <source>
        <dbReference type="Proteomes" id="UP000029628"/>
    </source>
</evidence>
<sequence length="159" mass="18050">MHFTIVCIGKLKEKYLRDGVEEFVKRMRVYGGITIVELNESKMGDKAGNTERQQAVIDEGKRLLKRIPSQAYIVLLDVYGKTMPSEMLASHISGLEVSGISEMVFVIGGPFGVSEELRKTANLKLSLSPMTFTHQMVRLLVVEQIYRTCKINRGEPYHW</sequence>
<dbReference type="PANTHER" id="PTHR33603">
    <property type="entry name" value="METHYLTRANSFERASE"/>
    <property type="match status" value="1"/>
</dbReference>
<dbReference type="CDD" id="cd18081">
    <property type="entry name" value="RlmH-like"/>
    <property type="match status" value="1"/>
</dbReference>
<dbReference type="Proteomes" id="UP000029628">
    <property type="component" value="Unassembled WGS sequence"/>
</dbReference>
<proteinExistence type="inferred from homology"/>
<dbReference type="GO" id="GO:0070038">
    <property type="term" value="F:rRNA (pseudouridine-N3-)-methyltransferase activity"/>
    <property type="evidence" value="ECO:0007669"/>
    <property type="project" value="UniProtKB-UniRule"/>
</dbReference>
<gene>
    <name evidence="6" type="primary">rlmH</name>
    <name evidence="7" type="ORF">HMPREF0872_03680</name>
</gene>
<evidence type="ECO:0000256" key="2">
    <source>
        <dbReference type="ARBA" id="ARBA00022603"/>
    </source>
</evidence>
<comment type="subunit">
    <text evidence="6">Homodimer.</text>
</comment>
<comment type="similarity">
    <text evidence="5 6">Belongs to the RNA methyltransferase RlmH family.</text>
</comment>
<dbReference type="HAMAP" id="MF_00658">
    <property type="entry name" value="23SrRNA_methyltr_H"/>
    <property type="match status" value="1"/>
</dbReference>
<evidence type="ECO:0000256" key="6">
    <source>
        <dbReference type="HAMAP-Rule" id="MF_00658"/>
    </source>
</evidence>
<keyword evidence="2 6" id="KW-0489">Methyltransferase</keyword>
<keyword evidence="3 6" id="KW-0808">Transferase</keyword>
<dbReference type="NCBIfam" id="NF000985">
    <property type="entry name" value="PRK00103.1-3"/>
    <property type="match status" value="1"/>
</dbReference>
<dbReference type="EC" id="2.1.1.177" evidence="6"/>
<feature type="binding site" evidence="6">
    <location>
        <begin position="127"/>
        <end position="132"/>
    </location>
    <ligand>
        <name>S-adenosyl-L-methionine</name>
        <dbReference type="ChEBI" id="CHEBI:59789"/>
    </ligand>
</feature>
<evidence type="ECO:0000256" key="3">
    <source>
        <dbReference type="ARBA" id="ARBA00022679"/>
    </source>
</evidence>
<accession>A0A096BYL2</accession>
<dbReference type="SUPFAM" id="SSF75217">
    <property type="entry name" value="alpha/beta knot"/>
    <property type="match status" value="1"/>
</dbReference>
<dbReference type="eggNOG" id="COG1576">
    <property type="taxonomic scope" value="Bacteria"/>
</dbReference>
<feature type="binding site" evidence="6">
    <location>
        <position position="108"/>
    </location>
    <ligand>
        <name>S-adenosyl-L-methionine</name>
        <dbReference type="ChEBI" id="CHEBI:59789"/>
    </ligand>
</feature>
<dbReference type="InterPro" id="IPR029028">
    <property type="entry name" value="Alpha/beta_knot_MTases"/>
</dbReference>
<keyword evidence="6" id="KW-0963">Cytoplasm</keyword>
<keyword evidence="8" id="KW-1185">Reference proteome</keyword>
<dbReference type="RefSeq" id="WP_028257163.1">
    <property type="nucleotide sequence ID" value="NZ_JRNT01000007.1"/>
</dbReference>
<dbReference type="AlphaFoldDB" id="A0A096BYL2"/>
<keyword evidence="1 6" id="KW-0698">rRNA processing</keyword>
<dbReference type="Pfam" id="PF02590">
    <property type="entry name" value="SPOUT_MTase"/>
    <property type="match status" value="1"/>
</dbReference>
<reference evidence="7 8" key="1">
    <citation type="submission" date="2014-07" db="EMBL/GenBank/DDBJ databases">
        <authorList>
            <person name="McCorrison J."/>
            <person name="Sanka R."/>
            <person name="Torralba M."/>
            <person name="Gillis M."/>
            <person name="Haft D.H."/>
            <person name="Methe B."/>
            <person name="Sutton G."/>
            <person name="Nelson K.E."/>
        </authorList>
    </citation>
    <scope>NUCLEOTIDE SEQUENCE [LARGE SCALE GENOMIC DNA]</scope>
    <source>
        <strain evidence="7 8">DNF00314</strain>
    </source>
</reference>
<protein>
    <recommendedName>
        <fullName evidence="6">Ribosomal RNA large subunit methyltransferase H</fullName>
        <ecNumber evidence="6">2.1.1.177</ecNumber>
    </recommendedName>
    <alternativeName>
        <fullName evidence="6">23S rRNA (pseudouridine1915-N3)-methyltransferase</fullName>
    </alternativeName>
    <alternativeName>
        <fullName evidence="6">23S rRNA m3Psi1915 methyltransferase</fullName>
    </alternativeName>
    <alternativeName>
        <fullName evidence="6">rRNA (pseudouridine-N3-)-methyltransferase RlmH</fullName>
    </alternativeName>
</protein>
<keyword evidence="4 6" id="KW-0949">S-adenosyl-L-methionine</keyword>
<comment type="caution">
    <text evidence="7">The sequence shown here is derived from an EMBL/GenBank/DDBJ whole genome shotgun (WGS) entry which is preliminary data.</text>
</comment>
<evidence type="ECO:0000256" key="4">
    <source>
        <dbReference type="ARBA" id="ARBA00022691"/>
    </source>
</evidence>
<organism evidence="7 8">
    <name type="scientific">Veillonella montpellierensis DNF00314</name>
    <dbReference type="NCBI Taxonomy" id="1401067"/>
    <lineage>
        <taxon>Bacteria</taxon>
        <taxon>Bacillati</taxon>
        <taxon>Bacillota</taxon>
        <taxon>Negativicutes</taxon>
        <taxon>Veillonellales</taxon>
        <taxon>Veillonellaceae</taxon>
        <taxon>Veillonella</taxon>
    </lineage>
</organism>
<feature type="binding site" evidence="6">
    <location>
        <position position="76"/>
    </location>
    <ligand>
        <name>S-adenosyl-L-methionine</name>
        <dbReference type="ChEBI" id="CHEBI:59789"/>
    </ligand>
</feature>
<comment type="function">
    <text evidence="6">Specifically methylates the pseudouridine at position 1915 (m3Psi1915) in 23S rRNA.</text>
</comment>
<comment type="catalytic activity">
    <reaction evidence="6">
        <text>pseudouridine(1915) in 23S rRNA + S-adenosyl-L-methionine = N(3)-methylpseudouridine(1915) in 23S rRNA + S-adenosyl-L-homocysteine + H(+)</text>
        <dbReference type="Rhea" id="RHEA:42752"/>
        <dbReference type="Rhea" id="RHEA-COMP:10221"/>
        <dbReference type="Rhea" id="RHEA-COMP:10222"/>
        <dbReference type="ChEBI" id="CHEBI:15378"/>
        <dbReference type="ChEBI" id="CHEBI:57856"/>
        <dbReference type="ChEBI" id="CHEBI:59789"/>
        <dbReference type="ChEBI" id="CHEBI:65314"/>
        <dbReference type="ChEBI" id="CHEBI:74486"/>
        <dbReference type="EC" id="2.1.1.177"/>
    </reaction>
</comment>
<dbReference type="InterPro" id="IPR003742">
    <property type="entry name" value="RlmH-like"/>
</dbReference>
<name>A0A096BYL2_9FIRM</name>
<dbReference type="EMBL" id="JRNT01000007">
    <property type="protein sequence ID" value="KGF47807.1"/>
    <property type="molecule type" value="Genomic_DNA"/>
</dbReference>
<dbReference type="InterPro" id="IPR029026">
    <property type="entry name" value="tRNA_m1G_MTases_N"/>
</dbReference>
<evidence type="ECO:0000313" key="7">
    <source>
        <dbReference type="EMBL" id="KGF47807.1"/>
    </source>
</evidence>
<dbReference type="Gene3D" id="3.40.1280.10">
    <property type="match status" value="1"/>
</dbReference>